<sequence>MSEQVIVLYDYNKKEQDELTLRKGDVITVSEKHDDGWWKGTNNQGEHGAFPENYVKVLAPGELPPQPEPEMQHKKDDVEELMVEVDERDEVKANKENVPRRQLKLSGMVTSILEVTYVSLLVLTLIFAVPLLASHDGQVPWSTGENSVDGTTITGWAGLLYWRQFSSRTEGLIALISYDSDQCETTLDKDTCDKCNEAGKAVLSFVVLAFFLLLVSSTFVGMRLAGLANEGIGQILASRMVTGIVNGMIALFYFFQWAVWAGGCNAHLQDDNKIKDFDTVLAAGWSLSFLSFIAMSSVVTIDGLLLISGRNKDGADDNNVKPSVGPSADAAAGNADEDHGYDVKGKMKGDHNALPTNAANAKAEDYEGGAGAPGHVPHHIPEEAKKEPVVANEVDPVEVQEEGEEAEDHGVPTNTFGGPSVVEETGGDSVENKIVAV</sequence>
<dbReference type="InterPro" id="IPR050670">
    <property type="entry name" value="STAM"/>
</dbReference>
<keyword evidence="4" id="KW-0472">Membrane</keyword>
<dbReference type="EMBL" id="HBHP01013450">
    <property type="protein sequence ID" value="CAD9760871.1"/>
    <property type="molecule type" value="Transcribed_RNA"/>
</dbReference>
<feature type="region of interest" description="Disordered" evidence="3">
    <location>
        <begin position="315"/>
        <end position="354"/>
    </location>
</feature>
<reference evidence="6" key="1">
    <citation type="submission" date="2021-01" db="EMBL/GenBank/DDBJ databases">
        <authorList>
            <person name="Corre E."/>
            <person name="Pelletier E."/>
            <person name="Niang G."/>
            <person name="Scheremetjew M."/>
            <person name="Finn R."/>
            <person name="Kale V."/>
            <person name="Holt S."/>
            <person name="Cochrane G."/>
            <person name="Meng A."/>
            <person name="Brown T."/>
            <person name="Cohen L."/>
        </authorList>
    </citation>
    <scope>NUCLEOTIDE SEQUENCE</scope>
    <source>
        <strain evidence="6">CCMP622</strain>
    </source>
</reference>
<dbReference type="InterPro" id="IPR001452">
    <property type="entry name" value="SH3_domain"/>
</dbReference>
<feature type="transmembrane region" description="Helical" evidence="4">
    <location>
        <begin position="280"/>
        <end position="307"/>
    </location>
</feature>
<evidence type="ECO:0000313" key="6">
    <source>
        <dbReference type="EMBL" id="CAD9760871.1"/>
    </source>
</evidence>
<dbReference type="CDD" id="cd00174">
    <property type="entry name" value="SH3"/>
    <property type="match status" value="1"/>
</dbReference>
<dbReference type="PROSITE" id="PS50002">
    <property type="entry name" value="SH3"/>
    <property type="match status" value="1"/>
</dbReference>
<keyword evidence="4" id="KW-0812">Transmembrane</keyword>
<organism evidence="6">
    <name type="scientific">Lotharella oceanica</name>
    <dbReference type="NCBI Taxonomy" id="641309"/>
    <lineage>
        <taxon>Eukaryota</taxon>
        <taxon>Sar</taxon>
        <taxon>Rhizaria</taxon>
        <taxon>Cercozoa</taxon>
        <taxon>Chlorarachniophyceae</taxon>
        <taxon>Lotharella</taxon>
    </lineage>
</organism>
<proteinExistence type="predicted"/>
<name>A0A7S2TNM1_9EUKA</name>
<feature type="transmembrane region" description="Helical" evidence="4">
    <location>
        <begin position="201"/>
        <end position="224"/>
    </location>
</feature>
<evidence type="ECO:0000256" key="1">
    <source>
        <dbReference type="ARBA" id="ARBA00022443"/>
    </source>
</evidence>
<dbReference type="PANTHER" id="PTHR45929">
    <property type="entry name" value="JAK PATHWAY SIGNAL TRANSDUCTION ADAPTOR MOLECULE"/>
    <property type="match status" value="1"/>
</dbReference>
<dbReference type="PANTHER" id="PTHR45929:SF3">
    <property type="entry name" value="JAK PATHWAY SIGNAL TRANSDUCTION ADAPTOR MOLECULE"/>
    <property type="match status" value="1"/>
</dbReference>
<evidence type="ECO:0000259" key="5">
    <source>
        <dbReference type="PROSITE" id="PS50002"/>
    </source>
</evidence>
<gene>
    <name evidence="6" type="ORF">LSP00402_LOCUS8380</name>
</gene>
<dbReference type="InterPro" id="IPR036028">
    <property type="entry name" value="SH3-like_dom_sf"/>
</dbReference>
<keyword evidence="4" id="KW-1133">Transmembrane helix</keyword>
<evidence type="ECO:0000256" key="4">
    <source>
        <dbReference type="SAM" id="Phobius"/>
    </source>
</evidence>
<evidence type="ECO:0000256" key="2">
    <source>
        <dbReference type="PROSITE-ProRule" id="PRU00192"/>
    </source>
</evidence>
<feature type="compositionally biased region" description="Basic and acidic residues" evidence="3">
    <location>
        <begin position="336"/>
        <end position="351"/>
    </location>
</feature>
<dbReference type="SMART" id="SM00326">
    <property type="entry name" value="SH3"/>
    <property type="match status" value="1"/>
</dbReference>
<dbReference type="Pfam" id="PF14604">
    <property type="entry name" value="SH3_9"/>
    <property type="match status" value="1"/>
</dbReference>
<feature type="domain" description="SH3" evidence="5">
    <location>
        <begin position="1"/>
        <end position="60"/>
    </location>
</feature>
<accession>A0A7S2TNM1</accession>
<dbReference type="SUPFAM" id="SSF50044">
    <property type="entry name" value="SH3-domain"/>
    <property type="match status" value="1"/>
</dbReference>
<dbReference type="Gene3D" id="2.30.30.40">
    <property type="entry name" value="SH3 Domains"/>
    <property type="match status" value="1"/>
</dbReference>
<feature type="transmembrane region" description="Helical" evidence="4">
    <location>
        <begin position="109"/>
        <end position="133"/>
    </location>
</feature>
<feature type="region of interest" description="Disordered" evidence="3">
    <location>
        <begin position="399"/>
        <end position="437"/>
    </location>
</feature>
<protein>
    <recommendedName>
        <fullName evidence="5">SH3 domain-containing protein</fullName>
    </recommendedName>
</protein>
<keyword evidence="1 2" id="KW-0728">SH3 domain</keyword>
<evidence type="ECO:0000256" key="3">
    <source>
        <dbReference type="SAM" id="MobiDB-lite"/>
    </source>
</evidence>
<feature type="transmembrane region" description="Helical" evidence="4">
    <location>
        <begin position="236"/>
        <end position="260"/>
    </location>
</feature>
<dbReference type="AlphaFoldDB" id="A0A7S2TNM1"/>
<dbReference type="PRINTS" id="PR00452">
    <property type="entry name" value="SH3DOMAIN"/>
</dbReference>